<comment type="subcellular location">
    <subcellularLocation>
        <location evidence="2">Cell membrane</location>
        <topology evidence="2">Multi-pass membrane protein</topology>
    </subcellularLocation>
</comment>
<feature type="transmembrane region" description="Helical" evidence="11">
    <location>
        <begin position="21"/>
        <end position="41"/>
    </location>
</feature>
<dbReference type="PROSITE" id="PS50110">
    <property type="entry name" value="RESPONSE_REGULATORY"/>
    <property type="match status" value="1"/>
</dbReference>
<dbReference type="GO" id="GO:0000155">
    <property type="term" value="F:phosphorelay sensor kinase activity"/>
    <property type="evidence" value="ECO:0007669"/>
    <property type="project" value="InterPro"/>
</dbReference>
<feature type="transmembrane region" description="Helical" evidence="11">
    <location>
        <begin position="350"/>
        <end position="370"/>
    </location>
</feature>
<dbReference type="CDD" id="cd17574">
    <property type="entry name" value="REC_OmpR"/>
    <property type="match status" value="1"/>
</dbReference>
<evidence type="ECO:0000256" key="8">
    <source>
        <dbReference type="ARBA" id="ARBA00022840"/>
    </source>
</evidence>
<evidence type="ECO:0000313" key="14">
    <source>
        <dbReference type="EMBL" id="THF84712.1"/>
    </source>
</evidence>
<reference evidence="14 15" key="1">
    <citation type="submission" date="2019-04" db="EMBL/GenBank/DDBJ databases">
        <title>Cohnella sp. nov. isolated from preserved vegetables.</title>
        <authorList>
            <person name="Lin S.-Y."/>
            <person name="Hung M.-H."/>
            <person name="Young C.-C."/>
        </authorList>
    </citation>
    <scope>NUCLEOTIDE SEQUENCE [LARGE SCALE GENOMIC DNA]</scope>
    <source>
        <strain evidence="14 15">CC-MHH1044</strain>
    </source>
</reference>
<comment type="caution">
    <text evidence="14">The sequence shown here is derived from an EMBL/GenBank/DDBJ whole genome shotgun (WGS) entry which is preliminary data.</text>
</comment>
<dbReference type="SUPFAM" id="SSF52172">
    <property type="entry name" value="CheY-like"/>
    <property type="match status" value="1"/>
</dbReference>
<dbReference type="InterPro" id="IPR008979">
    <property type="entry name" value="Galactose-bd-like_sf"/>
</dbReference>
<dbReference type="SMART" id="SM00388">
    <property type="entry name" value="HisKA"/>
    <property type="match status" value="1"/>
</dbReference>
<dbReference type="AlphaFoldDB" id="A0A4S4C9H0"/>
<dbReference type="PRINTS" id="PR00344">
    <property type="entry name" value="BCTRLSENSOR"/>
</dbReference>
<dbReference type="SUPFAM" id="SSF47384">
    <property type="entry name" value="Homodimeric domain of signal transducing histidine kinase"/>
    <property type="match status" value="1"/>
</dbReference>
<feature type="domain" description="Histidine kinase" evidence="12">
    <location>
        <begin position="450"/>
        <end position="668"/>
    </location>
</feature>
<dbReference type="InterPro" id="IPR003594">
    <property type="entry name" value="HATPase_dom"/>
</dbReference>
<dbReference type="Gene3D" id="1.10.287.130">
    <property type="match status" value="1"/>
</dbReference>
<dbReference type="Gene3D" id="2.60.120.260">
    <property type="entry name" value="Galactose-binding domain-like"/>
    <property type="match status" value="1"/>
</dbReference>
<keyword evidence="11" id="KW-0472">Membrane</keyword>
<dbReference type="PANTHER" id="PTHR43047">
    <property type="entry name" value="TWO-COMPONENT HISTIDINE PROTEIN KINASE"/>
    <property type="match status" value="1"/>
</dbReference>
<dbReference type="EMBL" id="SSOB01000001">
    <property type="protein sequence ID" value="THF84712.1"/>
    <property type="molecule type" value="Genomic_DNA"/>
</dbReference>
<dbReference type="InterPro" id="IPR010559">
    <property type="entry name" value="Sig_transdc_His_kin_internal"/>
</dbReference>
<dbReference type="SMART" id="SM00387">
    <property type="entry name" value="HATPase_c"/>
    <property type="match status" value="2"/>
</dbReference>
<dbReference type="InterPro" id="IPR011006">
    <property type="entry name" value="CheY-like_superfamily"/>
</dbReference>
<dbReference type="Gene3D" id="3.30.565.10">
    <property type="entry name" value="Histidine kinase-like ATPase, C-terminal domain"/>
    <property type="match status" value="2"/>
</dbReference>
<evidence type="ECO:0000256" key="11">
    <source>
        <dbReference type="SAM" id="Phobius"/>
    </source>
</evidence>
<organism evidence="14 15">
    <name type="scientific">Cohnella fermenti</name>
    <dbReference type="NCBI Taxonomy" id="2565925"/>
    <lineage>
        <taxon>Bacteria</taxon>
        <taxon>Bacillati</taxon>
        <taxon>Bacillota</taxon>
        <taxon>Bacilli</taxon>
        <taxon>Bacillales</taxon>
        <taxon>Paenibacillaceae</taxon>
        <taxon>Cohnella</taxon>
    </lineage>
</organism>
<keyword evidence="15" id="KW-1185">Reference proteome</keyword>
<feature type="transmembrane region" description="Helical" evidence="11">
    <location>
        <begin position="321"/>
        <end position="344"/>
    </location>
</feature>
<feature type="transmembrane region" description="Helical" evidence="11">
    <location>
        <begin position="231"/>
        <end position="248"/>
    </location>
</feature>
<evidence type="ECO:0000256" key="1">
    <source>
        <dbReference type="ARBA" id="ARBA00000085"/>
    </source>
</evidence>
<keyword evidence="9" id="KW-0902">Two-component regulatory system</keyword>
<protein>
    <recommendedName>
        <fullName evidence="3">histidine kinase</fullName>
        <ecNumber evidence="3">2.7.13.3</ecNumber>
    </recommendedName>
</protein>
<evidence type="ECO:0000256" key="5">
    <source>
        <dbReference type="ARBA" id="ARBA00022679"/>
    </source>
</evidence>
<dbReference type="Pfam" id="PF00072">
    <property type="entry name" value="Response_reg"/>
    <property type="match status" value="1"/>
</dbReference>
<dbReference type="InterPro" id="IPR036890">
    <property type="entry name" value="HATPase_C_sf"/>
</dbReference>
<dbReference type="SUPFAM" id="SSF49785">
    <property type="entry name" value="Galactose-binding domain-like"/>
    <property type="match status" value="1"/>
</dbReference>
<keyword evidence="5" id="KW-0808">Transferase</keyword>
<feature type="domain" description="Response regulatory" evidence="13">
    <location>
        <begin position="716"/>
        <end position="832"/>
    </location>
</feature>
<dbReference type="PROSITE" id="PS50109">
    <property type="entry name" value="HIS_KIN"/>
    <property type="match status" value="2"/>
</dbReference>
<dbReference type="InterPro" id="IPR036097">
    <property type="entry name" value="HisK_dim/P_sf"/>
</dbReference>
<keyword evidence="6" id="KW-0547">Nucleotide-binding</keyword>
<feature type="modified residue" description="4-aspartylphosphate" evidence="10">
    <location>
        <position position="765"/>
    </location>
</feature>
<evidence type="ECO:0000256" key="6">
    <source>
        <dbReference type="ARBA" id="ARBA00022741"/>
    </source>
</evidence>
<keyword evidence="11" id="KW-0812">Transmembrane</keyword>
<evidence type="ECO:0000256" key="10">
    <source>
        <dbReference type="PROSITE-ProRule" id="PRU00169"/>
    </source>
</evidence>
<keyword evidence="7" id="KW-0418">Kinase</keyword>
<dbReference type="InterPro" id="IPR005467">
    <property type="entry name" value="His_kinase_dom"/>
</dbReference>
<dbReference type="Pfam" id="PF06580">
    <property type="entry name" value="His_kinase"/>
    <property type="match status" value="1"/>
</dbReference>
<accession>A0A4S4C9H0</accession>
<dbReference type="FunFam" id="3.30.565.10:FF:000006">
    <property type="entry name" value="Sensor histidine kinase WalK"/>
    <property type="match status" value="1"/>
</dbReference>
<dbReference type="SUPFAM" id="SSF55874">
    <property type="entry name" value="ATPase domain of HSP90 chaperone/DNA topoisomerase II/histidine kinase"/>
    <property type="match status" value="2"/>
</dbReference>
<dbReference type="Gene3D" id="3.40.50.2300">
    <property type="match status" value="1"/>
</dbReference>
<gene>
    <name evidence="14" type="ORF">E6C55_00535</name>
</gene>
<evidence type="ECO:0000259" key="13">
    <source>
        <dbReference type="PROSITE" id="PS50110"/>
    </source>
</evidence>
<dbReference type="Pfam" id="PF02518">
    <property type="entry name" value="HATPase_c"/>
    <property type="match status" value="2"/>
</dbReference>
<sequence>MSSGELERLTSKVAKLSGWKLAVWVGLFSLVLIGARMAWIASFQAADQPHAVNGELDLRNWEFSSTRALVLDGEWEFYPHMRWMEEERSAEAPGDSHATVQVPGPWNDAMQPDNPTPYGYGSYRLRIYVNPANEASYSIRVPSVRNASMLYINGRLHRTMGKLAETESEYAAYNVPYTATFLADGQGVIEVVVEAANYKDPRGGGIVRSLRFGTEEAVDRETKLSTSMQQLVTVVLMMHAVYAFFLYLLGRRERILLLVSLLAVSVMLLFMLSSEEKPLSFWFLINYEWGFKLVHLSMVGIAYALMNCIKNWAPRRWRTIYPGLGSVCAIATALALILPAHLLILIQPGYFLLTGGALFTAIVFMLRASVNNSRDNVYLLLAAIALTNNAVWTYVGMKIKVMYYPFDLIVATLCFMLVWFREYFRAHMEAKRMAAKLQEADIQKDRFLANTSHELRNPLHGILNMSQAVLDRERQWMDEKSVKDLGVVLTVGRRMSQMLDDLLDAVSLREGAPRLLPQRIALQAIVAGVMDMLQFMTERKPVRMDNRIPESFPLVWADENRVAQILFNLLHNALKFTEEGEVVVMAEVRGKLACIRVRDTGVGMDESTLQRVFEPYEQGQSGSRVFEGGFGLGLGISKQLVELHGGKLHATSRAGVGSEFVFTLPLAEDQTSSCASEREAHRLPATSRPLAASEAAAAREPAAIAEPEDTIGLRPRILVVDDDPVNLSVMESILSSENAELFLATNGKQALEALERQEWDLVIADVMMPRMSGYELARAIRGRFSVTELPILLLTARSRTEDIVNGFLSGANDYVTKPIEVLEFKARVRALTEVKLSAHERLQMEAAWLQAQIQPHFLFNTLNAVIALSDIDPERMRGLLEIVAEFLRSKFRLRQMNALAPIQEELQLVRTYLDIEQVRFEERLQVVWEVEECGDLQIPMLTIQPLVENAIRHGVMPKLGGGTVRIRVVRRDAHAEITVEDDGNGIEEEKQARVLDPRTKPEVGAGVGLLNTDRRLRRIYGQGLHIDSKPGQGTKVSFVVTKELEE</sequence>
<dbReference type="GO" id="GO:0009927">
    <property type="term" value="F:histidine phosphotransfer kinase activity"/>
    <property type="evidence" value="ECO:0007669"/>
    <property type="project" value="TreeGrafter"/>
</dbReference>
<dbReference type="EC" id="2.7.13.3" evidence="3"/>
<feature type="transmembrane region" description="Helical" evidence="11">
    <location>
        <begin position="377"/>
        <end position="395"/>
    </location>
</feature>
<feature type="transmembrane region" description="Helical" evidence="11">
    <location>
        <begin position="293"/>
        <end position="309"/>
    </location>
</feature>
<evidence type="ECO:0000256" key="3">
    <source>
        <dbReference type="ARBA" id="ARBA00012438"/>
    </source>
</evidence>
<evidence type="ECO:0000259" key="12">
    <source>
        <dbReference type="PROSITE" id="PS50109"/>
    </source>
</evidence>
<comment type="catalytic activity">
    <reaction evidence="1">
        <text>ATP + protein L-histidine = ADP + protein N-phospho-L-histidine.</text>
        <dbReference type="EC" id="2.7.13.3"/>
    </reaction>
</comment>
<dbReference type="InterPro" id="IPR003661">
    <property type="entry name" value="HisK_dim/P_dom"/>
</dbReference>
<evidence type="ECO:0000256" key="2">
    <source>
        <dbReference type="ARBA" id="ARBA00004651"/>
    </source>
</evidence>
<keyword evidence="4 10" id="KW-0597">Phosphoprotein</keyword>
<dbReference type="InterPro" id="IPR004358">
    <property type="entry name" value="Sig_transdc_His_kin-like_C"/>
</dbReference>
<dbReference type="InterPro" id="IPR001789">
    <property type="entry name" value="Sig_transdc_resp-reg_receiver"/>
</dbReference>
<evidence type="ECO:0000256" key="4">
    <source>
        <dbReference type="ARBA" id="ARBA00022553"/>
    </source>
</evidence>
<dbReference type="PANTHER" id="PTHR43047:SF72">
    <property type="entry name" value="OSMOSENSING HISTIDINE PROTEIN KINASE SLN1"/>
    <property type="match status" value="1"/>
</dbReference>
<dbReference type="Pfam" id="PF00512">
    <property type="entry name" value="HisKA"/>
    <property type="match status" value="1"/>
</dbReference>
<feature type="domain" description="Histidine kinase" evidence="12">
    <location>
        <begin position="943"/>
        <end position="1044"/>
    </location>
</feature>
<dbReference type="GO" id="GO:0005524">
    <property type="term" value="F:ATP binding"/>
    <property type="evidence" value="ECO:0007669"/>
    <property type="project" value="UniProtKB-KW"/>
</dbReference>
<dbReference type="OrthoDB" id="9809348at2"/>
<name>A0A4S4C9H0_9BACL</name>
<dbReference type="SMART" id="SM00448">
    <property type="entry name" value="REC"/>
    <property type="match status" value="1"/>
</dbReference>
<keyword evidence="8" id="KW-0067">ATP-binding</keyword>
<dbReference type="Proteomes" id="UP000310636">
    <property type="component" value="Unassembled WGS sequence"/>
</dbReference>
<dbReference type="GO" id="GO:0005886">
    <property type="term" value="C:plasma membrane"/>
    <property type="evidence" value="ECO:0007669"/>
    <property type="project" value="UniProtKB-SubCell"/>
</dbReference>
<dbReference type="CDD" id="cd00082">
    <property type="entry name" value="HisKA"/>
    <property type="match status" value="1"/>
</dbReference>
<dbReference type="RefSeq" id="WP_136368026.1">
    <property type="nucleotide sequence ID" value="NZ_SSOB01000001.1"/>
</dbReference>
<proteinExistence type="predicted"/>
<keyword evidence="11" id="KW-1133">Transmembrane helix</keyword>
<feature type="transmembrane region" description="Helical" evidence="11">
    <location>
        <begin position="255"/>
        <end position="273"/>
    </location>
</feature>
<evidence type="ECO:0000256" key="9">
    <source>
        <dbReference type="ARBA" id="ARBA00023012"/>
    </source>
</evidence>
<evidence type="ECO:0000256" key="7">
    <source>
        <dbReference type="ARBA" id="ARBA00022777"/>
    </source>
</evidence>
<evidence type="ECO:0000313" key="15">
    <source>
        <dbReference type="Proteomes" id="UP000310636"/>
    </source>
</evidence>